<protein>
    <submittedName>
        <fullName evidence="1">Uncharacterized protein</fullName>
    </submittedName>
</protein>
<accession>A0ABW4DHT7</accession>
<comment type="caution">
    <text evidence="1">The sequence shown here is derived from an EMBL/GenBank/DDBJ whole genome shotgun (WGS) entry which is preliminary data.</text>
</comment>
<evidence type="ECO:0000313" key="2">
    <source>
        <dbReference type="Proteomes" id="UP001597340"/>
    </source>
</evidence>
<dbReference type="Proteomes" id="UP001597340">
    <property type="component" value="Unassembled WGS sequence"/>
</dbReference>
<sequence length="55" mass="6347">MNVRPFESMTNSELVIAAYDETKDYDYRILAHEEIYRRAGVADGNGLHKPDGRNF</sequence>
<dbReference type="RefSeq" id="WP_229526473.1">
    <property type="nucleotide sequence ID" value="NZ_JAFFQR010000112.1"/>
</dbReference>
<keyword evidence="2" id="KW-1185">Reference proteome</keyword>
<proteinExistence type="predicted"/>
<reference evidence="2" key="1">
    <citation type="journal article" date="2019" name="Int. J. Syst. Evol. Microbiol.">
        <title>The Global Catalogue of Microorganisms (GCM) 10K type strain sequencing project: providing services to taxonomists for standard genome sequencing and annotation.</title>
        <authorList>
            <consortium name="The Broad Institute Genomics Platform"/>
            <consortium name="The Broad Institute Genome Sequencing Center for Infectious Disease"/>
            <person name="Wu L."/>
            <person name="Ma J."/>
        </authorList>
    </citation>
    <scope>NUCLEOTIDE SEQUENCE [LARGE SCALE GENOMIC DNA]</scope>
    <source>
        <strain evidence="2">CCM 9147</strain>
    </source>
</reference>
<evidence type="ECO:0000313" key="1">
    <source>
        <dbReference type="EMBL" id="MFD1463249.1"/>
    </source>
</evidence>
<gene>
    <name evidence="1" type="ORF">ACFQ5D_18040</name>
</gene>
<organism evidence="1 2">
    <name type="scientific">Paenibacillus farraposensis</name>
    <dbReference type="NCBI Taxonomy" id="2807095"/>
    <lineage>
        <taxon>Bacteria</taxon>
        <taxon>Bacillati</taxon>
        <taxon>Bacillota</taxon>
        <taxon>Bacilli</taxon>
        <taxon>Bacillales</taxon>
        <taxon>Paenibacillaceae</taxon>
        <taxon>Paenibacillus</taxon>
    </lineage>
</organism>
<name>A0ABW4DHT7_9BACL</name>
<dbReference type="EMBL" id="JBHTNZ010000029">
    <property type="protein sequence ID" value="MFD1463249.1"/>
    <property type="molecule type" value="Genomic_DNA"/>
</dbReference>